<proteinExistence type="inferred from homology"/>
<comment type="similarity">
    <text evidence="2 10">Belongs to the binding-protein-dependent transport system permease family. CysTW subfamily.</text>
</comment>
<evidence type="ECO:0000256" key="9">
    <source>
        <dbReference type="RuleBase" id="RU363032"/>
    </source>
</evidence>
<dbReference type="EMBL" id="CP029462">
    <property type="protein sequence ID" value="AXL21718.1"/>
    <property type="molecule type" value="Genomic_DNA"/>
</dbReference>
<evidence type="ECO:0000313" key="13">
    <source>
        <dbReference type="Proteomes" id="UP000254337"/>
    </source>
</evidence>
<dbReference type="InterPro" id="IPR011864">
    <property type="entry name" value="Phosphate_PstC"/>
</dbReference>
<name>A0A346B0S5_9FIRM</name>
<feature type="transmembrane region" description="Helical" evidence="9">
    <location>
        <begin position="118"/>
        <end position="141"/>
    </location>
</feature>
<evidence type="ECO:0000256" key="8">
    <source>
        <dbReference type="ARBA" id="ARBA00023136"/>
    </source>
</evidence>
<evidence type="ECO:0000256" key="7">
    <source>
        <dbReference type="ARBA" id="ARBA00022989"/>
    </source>
</evidence>
<dbReference type="Proteomes" id="UP000254337">
    <property type="component" value="Chromosome"/>
</dbReference>
<sequence length="307" mass="32347">MESLSRPAQGIPARRNISERAAACIVTACGFFAVLVVCSIAAYMVASGIPALYDIGIADVLFGTAWEPKGHPAQFGIFYVILTSLIGTGAAVLLAVPVGVLTAVFISEMASSRLAEAIRNAVGVLAAIPSVIFGLMGLMVLNPLMYELEQYIFRGQPDHQFTGGANLLSAILVLAIMILPTVINISEVSLRSVPQDIRNVSRALGATEIQTIFHVLLPAAKSGIITAVVLGTGRAIGEAMAISLVSGSAVHAPLPFNSVRFLTTAIVSEMGYASGLHREVLFTIGLVLFIFIMTINVVLTKVLKRGE</sequence>
<dbReference type="GO" id="GO:0005315">
    <property type="term" value="F:phosphate transmembrane transporter activity"/>
    <property type="evidence" value="ECO:0007669"/>
    <property type="project" value="InterPro"/>
</dbReference>
<keyword evidence="4 10" id="KW-1003">Cell membrane</keyword>
<dbReference type="SUPFAM" id="SSF161098">
    <property type="entry name" value="MetI-like"/>
    <property type="match status" value="1"/>
</dbReference>
<dbReference type="RefSeq" id="WP_107195657.1">
    <property type="nucleotide sequence ID" value="NZ_CP029462.1"/>
</dbReference>
<keyword evidence="7 9" id="KW-1133">Transmembrane helix</keyword>
<dbReference type="Gene3D" id="1.10.3720.10">
    <property type="entry name" value="MetI-like"/>
    <property type="match status" value="1"/>
</dbReference>
<evidence type="ECO:0000256" key="6">
    <source>
        <dbReference type="ARBA" id="ARBA00022692"/>
    </source>
</evidence>
<keyword evidence="5 10" id="KW-0592">Phosphate transport</keyword>
<comment type="caution">
    <text evidence="10">Lacks conserved residue(s) required for the propagation of feature annotation.</text>
</comment>
<feature type="transmembrane region" description="Helical" evidence="9">
    <location>
        <begin position="161"/>
        <end position="183"/>
    </location>
</feature>
<dbReference type="AlphaFoldDB" id="A0A346B0S5"/>
<comment type="subcellular location">
    <subcellularLocation>
        <location evidence="1 9">Cell membrane</location>
        <topology evidence="1 9">Multi-pass membrane protein</topology>
    </subcellularLocation>
</comment>
<evidence type="ECO:0000313" key="12">
    <source>
        <dbReference type="EMBL" id="AXL21718.1"/>
    </source>
</evidence>
<dbReference type="PROSITE" id="PS50928">
    <property type="entry name" value="ABC_TM1"/>
    <property type="match status" value="1"/>
</dbReference>
<protein>
    <recommendedName>
        <fullName evidence="10">Phosphate transport system permease protein</fullName>
    </recommendedName>
</protein>
<keyword evidence="8 9" id="KW-0472">Membrane</keyword>
<feature type="transmembrane region" description="Helical" evidence="9">
    <location>
        <begin position="21"/>
        <end position="46"/>
    </location>
</feature>
<dbReference type="GO" id="GO:0006817">
    <property type="term" value="P:phosphate ion transport"/>
    <property type="evidence" value="ECO:0007669"/>
    <property type="project" value="UniProtKB-KW"/>
</dbReference>
<accession>A0A346B0S5</accession>
<evidence type="ECO:0000259" key="11">
    <source>
        <dbReference type="PROSITE" id="PS50928"/>
    </source>
</evidence>
<dbReference type="KEGG" id="meg:DKB62_09165"/>
<dbReference type="PANTHER" id="PTHR30425:SF1">
    <property type="entry name" value="PHOSPHATE TRANSPORT SYSTEM PERMEASE PROTEIN PSTC"/>
    <property type="match status" value="1"/>
</dbReference>
<feature type="transmembrane region" description="Helical" evidence="9">
    <location>
        <begin position="280"/>
        <end position="299"/>
    </location>
</feature>
<dbReference type="InterPro" id="IPR051124">
    <property type="entry name" value="Phosphate_Transport_Permease"/>
</dbReference>
<dbReference type="InterPro" id="IPR035906">
    <property type="entry name" value="MetI-like_sf"/>
</dbReference>
<keyword evidence="13" id="KW-1185">Reference proteome</keyword>
<dbReference type="InterPro" id="IPR000515">
    <property type="entry name" value="MetI-like"/>
</dbReference>
<evidence type="ECO:0000256" key="1">
    <source>
        <dbReference type="ARBA" id="ARBA00004651"/>
    </source>
</evidence>
<keyword evidence="6 9" id="KW-0812">Transmembrane</keyword>
<evidence type="ECO:0000256" key="5">
    <source>
        <dbReference type="ARBA" id="ARBA00022592"/>
    </source>
</evidence>
<organism evidence="12 13">
    <name type="scientific">Megasphaera stantonii</name>
    <dbReference type="NCBI Taxonomy" id="2144175"/>
    <lineage>
        <taxon>Bacteria</taxon>
        <taxon>Bacillati</taxon>
        <taxon>Bacillota</taxon>
        <taxon>Negativicutes</taxon>
        <taxon>Veillonellales</taxon>
        <taxon>Veillonellaceae</taxon>
        <taxon>Megasphaera</taxon>
    </lineage>
</organism>
<evidence type="ECO:0000256" key="4">
    <source>
        <dbReference type="ARBA" id="ARBA00022475"/>
    </source>
</evidence>
<dbReference type="PANTHER" id="PTHR30425">
    <property type="entry name" value="PHOSPHATE TRANSPORT SYSTEM PERMEASE PROTEIN PST"/>
    <property type="match status" value="1"/>
</dbReference>
<feature type="domain" description="ABC transmembrane type-1" evidence="11">
    <location>
        <begin position="81"/>
        <end position="299"/>
    </location>
</feature>
<dbReference type="Pfam" id="PF00528">
    <property type="entry name" value="BPD_transp_1"/>
    <property type="match status" value="1"/>
</dbReference>
<gene>
    <name evidence="12" type="primary">pstC</name>
    <name evidence="12" type="ORF">DKB62_09165</name>
</gene>
<keyword evidence="3 9" id="KW-0813">Transport</keyword>
<reference evidence="12 13" key="1">
    <citation type="submission" date="2018-05" db="EMBL/GenBank/DDBJ databases">
        <title>Complete genome sequence of Megasphaera sp. AJH120T, isolated from the ceca of a chicken.</title>
        <authorList>
            <person name="Maki J."/>
            <person name="Looft T."/>
        </authorList>
    </citation>
    <scope>NUCLEOTIDE SEQUENCE [LARGE SCALE GENOMIC DNA]</scope>
    <source>
        <strain evidence="12 13">AJH120</strain>
    </source>
</reference>
<evidence type="ECO:0000256" key="2">
    <source>
        <dbReference type="ARBA" id="ARBA00007069"/>
    </source>
</evidence>
<dbReference type="CDD" id="cd06261">
    <property type="entry name" value="TM_PBP2"/>
    <property type="match status" value="1"/>
</dbReference>
<dbReference type="NCBIfam" id="TIGR02138">
    <property type="entry name" value="phosphate_pstC"/>
    <property type="match status" value="1"/>
</dbReference>
<evidence type="ECO:0000256" key="10">
    <source>
        <dbReference type="RuleBase" id="RU363054"/>
    </source>
</evidence>
<evidence type="ECO:0000256" key="3">
    <source>
        <dbReference type="ARBA" id="ARBA00022448"/>
    </source>
</evidence>
<feature type="transmembrane region" description="Helical" evidence="9">
    <location>
        <begin position="77"/>
        <end position="106"/>
    </location>
</feature>
<dbReference type="GO" id="GO:0005886">
    <property type="term" value="C:plasma membrane"/>
    <property type="evidence" value="ECO:0007669"/>
    <property type="project" value="UniProtKB-SubCell"/>
</dbReference>
<comment type="function">
    <text evidence="10">Part of the binding-protein-dependent transport system for phosphate; probably responsible for the translocation of the substrate across the membrane.</text>
</comment>
<dbReference type="OrthoDB" id="9785113at2"/>